<dbReference type="STRING" id="1367422.A0A178ZX51"/>
<keyword evidence="3" id="KW-1185">Reference proteome</keyword>
<comment type="caution">
    <text evidence="2">The sequence shown here is derived from an EMBL/GenBank/DDBJ whole genome shotgun (WGS) entry which is preliminary data.</text>
</comment>
<gene>
    <name evidence="2" type="ORF">AYL99_00244</name>
</gene>
<evidence type="ECO:0000256" key="1">
    <source>
        <dbReference type="SAM" id="MobiDB-lite"/>
    </source>
</evidence>
<evidence type="ECO:0000313" key="3">
    <source>
        <dbReference type="Proteomes" id="UP000078343"/>
    </source>
</evidence>
<feature type="compositionally biased region" description="Low complexity" evidence="1">
    <location>
        <begin position="471"/>
        <end position="483"/>
    </location>
</feature>
<dbReference type="Pfam" id="PF14441">
    <property type="entry name" value="OTT_1508_deam"/>
    <property type="match status" value="1"/>
</dbReference>
<name>A0A178ZX51_9EURO</name>
<reference evidence="2 3" key="1">
    <citation type="submission" date="2016-04" db="EMBL/GenBank/DDBJ databases">
        <title>Draft genome of Fonsecaea erecta CBS 125763.</title>
        <authorList>
            <person name="Weiss V.A."/>
            <person name="Vicente V.A."/>
            <person name="Raittz R.T."/>
            <person name="Moreno L.F."/>
            <person name="De Souza E.M."/>
            <person name="Pedrosa F.O."/>
            <person name="Steffens M.B."/>
            <person name="Faoro H."/>
            <person name="Tadra-Sfeir M.Z."/>
            <person name="Najafzadeh M.J."/>
            <person name="Felipe M.S."/>
            <person name="Teixeira M."/>
            <person name="Sun J."/>
            <person name="Xi L."/>
            <person name="Gomes R."/>
            <person name="De Azevedo C.M."/>
            <person name="Salgado C.G."/>
            <person name="Da Silva M.B."/>
            <person name="Nascimento M.F."/>
            <person name="Queiroz-Telles F."/>
            <person name="Attili D.S."/>
            <person name="Gorbushina A."/>
        </authorList>
    </citation>
    <scope>NUCLEOTIDE SEQUENCE [LARGE SCALE GENOMIC DNA]</scope>
    <source>
        <strain evidence="2 3">CBS 125763</strain>
    </source>
</reference>
<dbReference type="Proteomes" id="UP000078343">
    <property type="component" value="Unassembled WGS sequence"/>
</dbReference>
<feature type="region of interest" description="Disordered" evidence="1">
    <location>
        <begin position="174"/>
        <end position="198"/>
    </location>
</feature>
<dbReference type="RefSeq" id="XP_018697639.1">
    <property type="nucleotide sequence ID" value="XM_018831760.1"/>
</dbReference>
<proteinExistence type="predicted"/>
<accession>A0A178ZX51</accession>
<dbReference type="InterPro" id="IPR027796">
    <property type="entry name" value="OTT_1508_deam-like"/>
</dbReference>
<organism evidence="2 3">
    <name type="scientific">Fonsecaea erecta</name>
    <dbReference type="NCBI Taxonomy" id="1367422"/>
    <lineage>
        <taxon>Eukaryota</taxon>
        <taxon>Fungi</taxon>
        <taxon>Dikarya</taxon>
        <taxon>Ascomycota</taxon>
        <taxon>Pezizomycotina</taxon>
        <taxon>Eurotiomycetes</taxon>
        <taxon>Chaetothyriomycetidae</taxon>
        <taxon>Chaetothyriales</taxon>
        <taxon>Herpotrichiellaceae</taxon>
        <taxon>Fonsecaea</taxon>
    </lineage>
</organism>
<dbReference type="AlphaFoldDB" id="A0A178ZX51"/>
<dbReference type="OrthoDB" id="4851849at2759"/>
<feature type="region of interest" description="Disordered" evidence="1">
    <location>
        <begin position="460"/>
        <end position="555"/>
    </location>
</feature>
<dbReference type="GeneID" id="30004414"/>
<sequence length="643" mass="70944">MSVARTVQTAKAGNSIWQDVPEDAFRRRIVALSAATKGVPGDSKYSVSRSASTQELPPATGARVLSFKTEQRLADDFAFILRAQEEVESTTAVCIEEIPEPPGLIIRVAANEGVQAEVKSTLEQICGCLMSCARGGMKLEGCTATLSRLILSLSQERIMSRMRFFLGELPLAPVPHKRDSSSSSASGPEQALGRMQAAASTPAALDLVRKLSELRMMFENVLRPENPQLEWDLQEVVKECYAIATSEGQMPFRLNLENAGLSAQQWFNNKYITQIDKLGAYHRIPQTLAREARRRKSRHLFSNVKAYYIDPFEARISSISLDGKKTPCYVHAEIQLVVHYLLSMTPVLPRVIGTSKEACFLCHLFIKRIGTFLVTATHGRLYDQWTIPDLAEYTPGQVTALRTVIRRMNRDCSLLGRKKHPRRGYHPLTSRQNLYEMPTFSPLSTLLSARFDTQSSLLPAADETGQGLLGSPAPRSRASAASRMPLSNDGSPPHTDGETTTTTDSWWNSSLKTDTRHHSGSSTPSKTESHDAVLSEVNSESTITSSTLTSNSRVPVRVSPDTPQLINTADLAIVVEIQPPRYGNISLITGSEIGKSTSSRLVKLEDIQPGEEVSFQRSENETSMVLRLQQGGFDMCCLALEWT</sequence>
<evidence type="ECO:0000313" key="2">
    <source>
        <dbReference type="EMBL" id="OAP64272.1"/>
    </source>
</evidence>
<dbReference type="EMBL" id="LVYI01000001">
    <property type="protein sequence ID" value="OAP64272.1"/>
    <property type="molecule type" value="Genomic_DNA"/>
</dbReference>
<feature type="compositionally biased region" description="Low complexity" evidence="1">
    <location>
        <begin position="539"/>
        <end position="552"/>
    </location>
</feature>
<protein>
    <submittedName>
        <fullName evidence="2">Uncharacterized protein</fullName>
    </submittedName>
</protein>